<proteinExistence type="predicted"/>
<dbReference type="AlphaFoldDB" id="A0AAV5CBZ0"/>
<reference evidence="2" key="2">
    <citation type="submission" date="2021-12" db="EMBL/GenBank/DDBJ databases">
        <title>Resequencing data analysis of finger millet.</title>
        <authorList>
            <person name="Hatakeyama M."/>
            <person name="Aluri S."/>
            <person name="Balachadran M.T."/>
            <person name="Sivarajan S.R."/>
            <person name="Poveda L."/>
            <person name="Shimizu-Inatsugi R."/>
            <person name="Schlapbach R."/>
            <person name="Sreeman S.M."/>
            <person name="Shimizu K.K."/>
        </authorList>
    </citation>
    <scope>NUCLEOTIDE SEQUENCE</scope>
</reference>
<protein>
    <submittedName>
        <fullName evidence="2">Uncharacterized protein</fullName>
    </submittedName>
</protein>
<gene>
    <name evidence="2" type="primary">ga12389</name>
    <name evidence="2" type="ORF">PR202_ga12389</name>
</gene>
<comment type="caution">
    <text evidence="2">The sequence shown here is derived from an EMBL/GenBank/DDBJ whole genome shotgun (WGS) entry which is preliminary data.</text>
</comment>
<keyword evidence="3" id="KW-1185">Reference proteome</keyword>
<name>A0AAV5CBZ0_ELECO</name>
<evidence type="ECO:0000256" key="1">
    <source>
        <dbReference type="SAM" id="MobiDB-lite"/>
    </source>
</evidence>
<evidence type="ECO:0000313" key="2">
    <source>
        <dbReference type="EMBL" id="GJM95626.1"/>
    </source>
</evidence>
<feature type="region of interest" description="Disordered" evidence="1">
    <location>
        <begin position="32"/>
        <end position="53"/>
    </location>
</feature>
<reference evidence="2" key="1">
    <citation type="journal article" date="2018" name="DNA Res.">
        <title>Multiple hybrid de novo genome assembly of finger millet, an orphan allotetraploid crop.</title>
        <authorList>
            <person name="Hatakeyama M."/>
            <person name="Aluri S."/>
            <person name="Balachadran M.T."/>
            <person name="Sivarajan S.R."/>
            <person name="Patrignani A."/>
            <person name="Gruter S."/>
            <person name="Poveda L."/>
            <person name="Shimizu-Inatsugi R."/>
            <person name="Baeten J."/>
            <person name="Francoijs K.J."/>
            <person name="Nataraja K.N."/>
            <person name="Reddy Y.A.N."/>
            <person name="Phadnis S."/>
            <person name="Ravikumar R.L."/>
            <person name="Schlapbach R."/>
            <person name="Sreeman S.M."/>
            <person name="Shimizu K.K."/>
        </authorList>
    </citation>
    <scope>NUCLEOTIDE SEQUENCE</scope>
</reference>
<accession>A0AAV5CBZ0</accession>
<dbReference type="EMBL" id="BQKI01000005">
    <property type="protein sequence ID" value="GJM95626.1"/>
    <property type="molecule type" value="Genomic_DNA"/>
</dbReference>
<dbReference type="Proteomes" id="UP001054889">
    <property type="component" value="Unassembled WGS sequence"/>
</dbReference>
<evidence type="ECO:0000313" key="3">
    <source>
        <dbReference type="Proteomes" id="UP001054889"/>
    </source>
</evidence>
<sequence length="53" mass="6236">MHNIIARESRNYGQWMETATLTFSIMQSSKELGKTKSLSSQILQVQHRQRQRT</sequence>
<organism evidence="2 3">
    <name type="scientific">Eleusine coracana subsp. coracana</name>
    <dbReference type="NCBI Taxonomy" id="191504"/>
    <lineage>
        <taxon>Eukaryota</taxon>
        <taxon>Viridiplantae</taxon>
        <taxon>Streptophyta</taxon>
        <taxon>Embryophyta</taxon>
        <taxon>Tracheophyta</taxon>
        <taxon>Spermatophyta</taxon>
        <taxon>Magnoliopsida</taxon>
        <taxon>Liliopsida</taxon>
        <taxon>Poales</taxon>
        <taxon>Poaceae</taxon>
        <taxon>PACMAD clade</taxon>
        <taxon>Chloridoideae</taxon>
        <taxon>Cynodonteae</taxon>
        <taxon>Eleusininae</taxon>
        <taxon>Eleusine</taxon>
    </lineage>
</organism>
<feature type="compositionally biased region" description="Polar residues" evidence="1">
    <location>
        <begin position="32"/>
        <end position="46"/>
    </location>
</feature>